<feature type="compositionally biased region" description="Acidic residues" evidence="3">
    <location>
        <begin position="159"/>
        <end position="172"/>
    </location>
</feature>
<dbReference type="InterPro" id="IPR013126">
    <property type="entry name" value="Hsp_70_fam"/>
</dbReference>
<dbReference type="EMBL" id="CDMZ01004050">
    <property type="protein sequence ID" value="CEM48478.1"/>
    <property type="molecule type" value="Genomic_DNA"/>
</dbReference>
<feature type="region of interest" description="Disordered" evidence="3">
    <location>
        <begin position="150"/>
        <end position="239"/>
    </location>
</feature>
<accession>A0A0G4HVH8</accession>
<evidence type="ECO:0000256" key="2">
    <source>
        <dbReference type="ARBA" id="ARBA00022840"/>
    </source>
</evidence>
<dbReference type="Pfam" id="PF00012">
    <property type="entry name" value="HSP70"/>
    <property type="match status" value="1"/>
</dbReference>
<feature type="compositionally biased region" description="Basic and acidic residues" evidence="3">
    <location>
        <begin position="229"/>
        <end position="239"/>
    </location>
</feature>
<proteinExistence type="predicted"/>
<feature type="region of interest" description="Disordered" evidence="3">
    <location>
        <begin position="1"/>
        <end position="36"/>
    </location>
</feature>
<evidence type="ECO:0000256" key="3">
    <source>
        <dbReference type="SAM" id="MobiDB-lite"/>
    </source>
</evidence>
<dbReference type="VEuPathDB" id="CryptoDB:Cvel_8864"/>
<evidence type="ECO:0000313" key="4">
    <source>
        <dbReference type="EMBL" id="CEM48478.1"/>
    </source>
</evidence>
<dbReference type="Gene3D" id="2.60.34.10">
    <property type="entry name" value="Substrate Binding Domain Of DNAk, Chain A, domain 1"/>
    <property type="match status" value="1"/>
</dbReference>
<dbReference type="PRINTS" id="PR00301">
    <property type="entry name" value="HEATSHOCK70"/>
</dbReference>
<dbReference type="AlphaFoldDB" id="A0A0G4HVH8"/>
<organism evidence="4">
    <name type="scientific">Chromera velia CCMP2878</name>
    <dbReference type="NCBI Taxonomy" id="1169474"/>
    <lineage>
        <taxon>Eukaryota</taxon>
        <taxon>Sar</taxon>
        <taxon>Alveolata</taxon>
        <taxon>Colpodellida</taxon>
        <taxon>Chromeraceae</taxon>
        <taxon>Chromera</taxon>
    </lineage>
</organism>
<dbReference type="GO" id="GO:0140662">
    <property type="term" value="F:ATP-dependent protein folding chaperone"/>
    <property type="evidence" value="ECO:0007669"/>
    <property type="project" value="InterPro"/>
</dbReference>
<dbReference type="PhylomeDB" id="A0A0G4HVH8"/>
<dbReference type="InterPro" id="IPR029047">
    <property type="entry name" value="HSP70_peptide-bd_sf"/>
</dbReference>
<keyword evidence="2" id="KW-0067">ATP-binding</keyword>
<evidence type="ECO:0000256" key="1">
    <source>
        <dbReference type="ARBA" id="ARBA00022741"/>
    </source>
</evidence>
<keyword evidence="1" id="KW-0547">Nucleotide-binding</keyword>
<dbReference type="SUPFAM" id="SSF100920">
    <property type="entry name" value="Heat shock protein 70kD (HSP70), peptide-binding domain"/>
    <property type="match status" value="1"/>
</dbReference>
<dbReference type="GO" id="GO:0005524">
    <property type="term" value="F:ATP binding"/>
    <property type="evidence" value="ECO:0007669"/>
    <property type="project" value="UniProtKB-KW"/>
</dbReference>
<dbReference type="FunFam" id="2.60.34.10:FF:000002">
    <property type="entry name" value="Heat shock 70 kDa"/>
    <property type="match status" value="1"/>
</dbReference>
<feature type="compositionally biased region" description="Polar residues" evidence="3">
    <location>
        <begin position="1"/>
        <end position="12"/>
    </location>
</feature>
<reference evidence="4" key="1">
    <citation type="submission" date="2014-11" db="EMBL/GenBank/DDBJ databases">
        <authorList>
            <person name="Otto D Thomas"/>
            <person name="Naeem Raeece"/>
        </authorList>
    </citation>
    <scope>NUCLEOTIDE SEQUENCE</scope>
</reference>
<gene>
    <name evidence="4" type="ORF">Cvel_8864</name>
</gene>
<dbReference type="PANTHER" id="PTHR19375">
    <property type="entry name" value="HEAT SHOCK PROTEIN 70KDA"/>
    <property type="match status" value="1"/>
</dbReference>
<protein>
    <submittedName>
        <fullName evidence="4">Uncharacterized protein</fullName>
    </submittedName>
</protein>
<name>A0A0G4HVH8_9ALVE</name>
<sequence length="239" mass="26077">MSSNASERSTPQNRRTSRGGSRGESSENRTPLSLGLETAGGVMSKLIERNTTIPTKRSETFTTCTDNQLGVFIQVYEGERAMTKDNNLLGKFLFDDIPPAPRGVPQIEITFDIDANGILKVTAVEKSTNQSKTITNDKGRLSQAEIDRMVSEAEREAAEDSESEGSDSESQEGQEGAVARDRPLVNLFTLVNPPDDSAPGDRGVGLGSDRETEMRQSRRKGGRFGRSCEVSERESKEGK</sequence>